<feature type="region of interest" description="Disordered" evidence="1">
    <location>
        <begin position="73"/>
        <end position="93"/>
    </location>
</feature>
<dbReference type="AlphaFoldDB" id="A0A9D4QKX1"/>
<keyword evidence="3" id="KW-1185">Reference proteome</keyword>
<dbReference type="Proteomes" id="UP000821837">
    <property type="component" value="Chromosome 1"/>
</dbReference>
<evidence type="ECO:0000313" key="3">
    <source>
        <dbReference type="Proteomes" id="UP000821837"/>
    </source>
</evidence>
<sequence>MPRERFLTLEEAVEMVLANDSAEVTYVVLLHPPSADDILTDEEEGDSDIAIVNTLPNDVAGEVEVHTADADECEADMQEQAPPRPKKPCKDPRAWKRTTQYSGAIVETEFQPLQVTHSELVDEEPSDLFARLLNKEIIGLITDESNRYAQQQNDHNLQFTRLIVQGLLTKRLDTRERPGPSGALVFHSKEGHGHHLVPLGKQSKTQSTPESSSGRYQHFVEITCIKIQAEQVPYSTTFSPRQAAALPTLTATPAARRPFILHTPVPDVFRH</sequence>
<evidence type="ECO:0008006" key="4">
    <source>
        <dbReference type="Google" id="ProtNLM"/>
    </source>
</evidence>
<name>A0A9D4QKX1_RHISA</name>
<dbReference type="EMBL" id="JABSTV010001245">
    <property type="protein sequence ID" value="KAH7983051.1"/>
    <property type="molecule type" value="Genomic_DNA"/>
</dbReference>
<reference evidence="2" key="1">
    <citation type="journal article" date="2020" name="Cell">
        <title>Large-Scale Comparative Analyses of Tick Genomes Elucidate Their Genetic Diversity and Vector Capacities.</title>
        <authorList>
            <consortium name="Tick Genome and Microbiome Consortium (TIGMIC)"/>
            <person name="Jia N."/>
            <person name="Wang J."/>
            <person name="Shi W."/>
            <person name="Du L."/>
            <person name="Sun Y."/>
            <person name="Zhan W."/>
            <person name="Jiang J.F."/>
            <person name="Wang Q."/>
            <person name="Zhang B."/>
            <person name="Ji P."/>
            <person name="Bell-Sakyi L."/>
            <person name="Cui X.M."/>
            <person name="Yuan T.T."/>
            <person name="Jiang B.G."/>
            <person name="Yang W.F."/>
            <person name="Lam T.T."/>
            <person name="Chang Q.C."/>
            <person name="Ding S.J."/>
            <person name="Wang X.J."/>
            <person name="Zhu J.G."/>
            <person name="Ruan X.D."/>
            <person name="Zhao L."/>
            <person name="Wei J.T."/>
            <person name="Ye R.Z."/>
            <person name="Que T.C."/>
            <person name="Du C.H."/>
            <person name="Zhou Y.H."/>
            <person name="Cheng J.X."/>
            <person name="Dai P.F."/>
            <person name="Guo W.B."/>
            <person name="Han X.H."/>
            <person name="Huang E.J."/>
            <person name="Li L.F."/>
            <person name="Wei W."/>
            <person name="Gao Y.C."/>
            <person name="Liu J.Z."/>
            <person name="Shao H.Z."/>
            <person name="Wang X."/>
            <person name="Wang C.C."/>
            <person name="Yang T.C."/>
            <person name="Huo Q.B."/>
            <person name="Li W."/>
            <person name="Chen H.Y."/>
            <person name="Chen S.E."/>
            <person name="Zhou L.G."/>
            <person name="Ni X.B."/>
            <person name="Tian J.H."/>
            <person name="Sheng Y."/>
            <person name="Liu T."/>
            <person name="Pan Y.S."/>
            <person name="Xia L.Y."/>
            <person name="Li J."/>
            <person name="Zhao F."/>
            <person name="Cao W.C."/>
        </authorList>
    </citation>
    <scope>NUCLEOTIDE SEQUENCE</scope>
    <source>
        <strain evidence="2">Rsan-2018</strain>
    </source>
</reference>
<organism evidence="2 3">
    <name type="scientific">Rhipicephalus sanguineus</name>
    <name type="common">Brown dog tick</name>
    <name type="synonym">Ixodes sanguineus</name>
    <dbReference type="NCBI Taxonomy" id="34632"/>
    <lineage>
        <taxon>Eukaryota</taxon>
        <taxon>Metazoa</taxon>
        <taxon>Ecdysozoa</taxon>
        <taxon>Arthropoda</taxon>
        <taxon>Chelicerata</taxon>
        <taxon>Arachnida</taxon>
        <taxon>Acari</taxon>
        <taxon>Parasitiformes</taxon>
        <taxon>Ixodida</taxon>
        <taxon>Ixodoidea</taxon>
        <taxon>Ixodidae</taxon>
        <taxon>Rhipicephalinae</taxon>
        <taxon>Rhipicephalus</taxon>
        <taxon>Rhipicephalus</taxon>
    </lineage>
</organism>
<accession>A0A9D4QKX1</accession>
<reference evidence="2" key="2">
    <citation type="submission" date="2021-09" db="EMBL/GenBank/DDBJ databases">
        <authorList>
            <person name="Jia N."/>
            <person name="Wang J."/>
            <person name="Shi W."/>
            <person name="Du L."/>
            <person name="Sun Y."/>
            <person name="Zhan W."/>
            <person name="Jiang J."/>
            <person name="Wang Q."/>
            <person name="Zhang B."/>
            <person name="Ji P."/>
            <person name="Sakyi L.B."/>
            <person name="Cui X."/>
            <person name="Yuan T."/>
            <person name="Jiang B."/>
            <person name="Yang W."/>
            <person name="Lam T.T.-Y."/>
            <person name="Chang Q."/>
            <person name="Ding S."/>
            <person name="Wang X."/>
            <person name="Zhu J."/>
            <person name="Ruan X."/>
            <person name="Zhao L."/>
            <person name="Wei J."/>
            <person name="Que T."/>
            <person name="Du C."/>
            <person name="Cheng J."/>
            <person name="Dai P."/>
            <person name="Han X."/>
            <person name="Huang E."/>
            <person name="Gao Y."/>
            <person name="Liu J."/>
            <person name="Shao H."/>
            <person name="Ye R."/>
            <person name="Li L."/>
            <person name="Wei W."/>
            <person name="Wang X."/>
            <person name="Wang C."/>
            <person name="Huo Q."/>
            <person name="Li W."/>
            <person name="Guo W."/>
            <person name="Chen H."/>
            <person name="Chen S."/>
            <person name="Zhou L."/>
            <person name="Zhou L."/>
            <person name="Ni X."/>
            <person name="Tian J."/>
            <person name="Zhou Y."/>
            <person name="Sheng Y."/>
            <person name="Liu T."/>
            <person name="Pan Y."/>
            <person name="Xia L."/>
            <person name="Li J."/>
            <person name="Zhao F."/>
            <person name="Cao W."/>
        </authorList>
    </citation>
    <scope>NUCLEOTIDE SEQUENCE</scope>
    <source>
        <strain evidence="2">Rsan-2018</strain>
        <tissue evidence="2">Larvae</tissue>
    </source>
</reference>
<gene>
    <name evidence="2" type="ORF">HPB52_008847</name>
</gene>
<protein>
    <recommendedName>
        <fullName evidence="4">PiggyBac transposable element-derived protein domain-containing protein</fullName>
    </recommendedName>
</protein>
<evidence type="ECO:0000256" key="1">
    <source>
        <dbReference type="SAM" id="MobiDB-lite"/>
    </source>
</evidence>
<proteinExistence type="predicted"/>
<comment type="caution">
    <text evidence="2">The sequence shown here is derived from an EMBL/GenBank/DDBJ whole genome shotgun (WGS) entry which is preliminary data.</text>
</comment>
<evidence type="ECO:0000313" key="2">
    <source>
        <dbReference type="EMBL" id="KAH7983051.1"/>
    </source>
</evidence>